<gene>
    <name evidence="1" type="ORF">TDSAC_0938</name>
</gene>
<dbReference type="OrthoDB" id="9807925at2"/>
<reference evidence="1 2" key="1">
    <citation type="submission" date="2017-04" db="EMBL/GenBank/DDBJ databases">
        <title>Genomic insights into metabolism of Thermodesulfobium acidiphilum.</title>
        <authorList>
            <person name="Toshchakov S.V."/>
            <person name="Frolov E.N."/>
            <person name="Kublanov I.V."/>
            <person name="Samarov N.I."/>
            <person name="Novikov A."/>
            <person name="Lebedinsky A.V."/>
            <person name="Bonch-Osmolovskaya E.A."/>
            <person name="Chernyh N.A."/>
        </authorList>
    </citation>
    <scope>NUCLEOTIDE SEQUENCE [LARGE SCALE GENOMIC DNA]</scope>
    <source>
        <strain evidence="1 2">3127-1</strain>
    </source>
</reference>
<evidence type="ECO:0000313" key="2">
    <source>
        <dbReference type="Proteomes" id="UP000244792"/>
    </source>
</evidence>
<sequence length="123" mass="14103">MKMLFYACEDPSDFSKYYRLFKHIKILNKNGNEAKVILECRAVLITSIFNDSSHPLNSLYVDIRQNILGVCKTCAIKYNTLECCKSQNLPIKGLLGGHIACESYIRKNYYAMSMFVDSESIKI</sequence>
<accession>A0A2R4W0L6</accession>
<evidence type="ECO:0008006" key="3">
    <source>
        <dbReference type="Google" id="ProtNLM"/>
    </source>
</evidence>
<dbReference type="EMBL" id="CP020921">
    <property type="protein sequence ID" value="AWB10292.1"/>
    <property type="molecule type" value="Genomic_DNA"/>
</dbReference>
<dbReference type="Proteomes" id="UP000244792">
    <property type="component" value="Chromosome"/>
</dbReference>
<dbReference type="RefSeq" id="WP_108309105.1">
    <property type="nucleotide sequence ID" value="NZ_CP020921.1"/>
</dbReference>
<proteinExistence type="predicted"/>
<name>A0A2R4W0L6_THEAF</name>
<dbReference type="AlphaFoldDB" id="A0A2R4W0L6"/>
<protein>
    <recommendedName>
        <fullName evidence="3">DsrE/DsrF-like family protein</fullName>
    </recommendedName>
</protein>
<dbReference type="KEGG" id="taci:TDSAC_0938"/>
<keyword evidence="2" id="KW-1185">Reference proteome</keyword>
<organism evidence="1 2">
    <name type="scientific">Thermodesulfobium acidiphilum</name>
    <dbReference type="NCBI Taxonomy" id="1794699"/>
    <lineage>
        <taxon>Bacteria</taxon>
        <taxon>Pseudomonadati</taxon>
        <taxon>Thermodesulfobiota</taxon>
        <taxon>Thermodesulfobiia</taxon>
        <taxon>Thermodesulfobiales</taxon>
        <taxon>Thermodesulfobiaceae</taxon>
        <taxon>Thermodesulfobium</taxon>
    </lineage>
</organism>
<evidence type="ECO:0000313" key="1">
    <source>
        <dbReference type="EMBL" id="AWB10292.1"/>
    </source>
</evidence>